<comment type="caution">
    <text evidence="2">The sequence shown here is derived from an EMBL/GenBank/DDBJ whole genome shotgun (WGS) entry which is preliminary data.</text>
</comment>
<evidence type="ECO:0000256" key="1">
    <source>
        <dbReference type="SAM" id="MobiDB-lite"/>
    </source>
</evidence>
<evidence type="ECO:0000313" key="3">
    <source>
        <dbReference type="Proteomes" id="UP000314294"/>
    </source>
</evidence>
<accession>A0A4Z2FV73</accession>
<feature type="region of interest" description="Disordered" evidence="1">
    <location>
        <begin position="45"/>
        <end position="81"/>
    </location>
</feature>
<proteinExistence type="predicted"/>
<gene>
    <name evidence="2" type="ORF">EYF80_044885</name>
</gene>
<evidence type="ECO:0000313" key="2">
    <source>
        <dbReference type="EMBL" id="TNN44911.1"/>
    </source>
</evidence>
<protein>
    <submittedName>
        <fullName evidence="2">Uncharacterized protein</fullName>
    </submittedName>
</protein>
<feature type="compositionally biased region" description="Basic and acidic residues" evidence="1">
    <location>
        <begin position="45"/>
        <end position="57"/>
    </location>
</feature>
<feature type="compositionally biased region" description="Polar residues" evidence="1">
    <location>
        <begin position="60"/>
        <end position="71"/>
    </location>
</feature>
<sequence>MESRELTEGTPAYCRPMIKFLKSSFWAMLKACWRTKTKSGLKDLVESSRGNQEEIKKGTVSGSDRQGSECSSALDMRSEPYQPDPKFIRVQQLQHNKLRFQAKWYSQYLWLQYSPTFKNALVLCVKAYTI</sequence>
<keyword evidence="3" id="KW-1185">Reference proteome</keyword>
<dbReference type="Proteomes" id="UP000314294">
    <property type="component" value="Unassembled WGS sequence"/>
</dbReference>
<dbReference type="EMBL" id="SRLO01000877">
    <property type="protein sequence ID" value="TNN44911.1"/>
    <property type="molecule type" value="Genomic_DNA"/>
</dbReference>
<reference evidence="2 3" key="1">
    <citation type="submission" date="2019-03" db="EMBL/GenBank/DDBJ databases">
        <title>First draft genome of Liparis tanakae, snailfish: a comprehensive survey of snailfish specific genes.</title>
        <authorList>
            <person name="Kim W."/>
            <person name="Song I."/>
            <person name="Jeong J.-H."/>
            <person name="Kim D."/>
            <person name="Kim S."/>
            <person name="Ryu S."/>
            <person name="Song J.Y."/>
            <person name="Lee S.K."/>
        </authorList>
    </citation>
    <scope>NUCLEOTIDE SEQUENCE [LARGE SCALE GENOMIC DNA]</scope>
    <source>
        <tissue evidence="2">Muscle</tissue>
    </source>
</reference>
<dbReference type="AlphaFoldDB" id="A0A4Z2FV73"/>
<organism evidence="2 3">
    <name type="scientific">Liparis tanakae</name>
    <name type="common">Tanaka's snailfish</name>
    <dbReference type="NCBI Taxonomy" id="230148"/>
    <lineage>
        <taxon>Eukaryota</taxon>
        <taxon>Metazoa</taxon>
        <taxon>Chordata</taxon>
        <taxon>Craniata</taxon>
        <taxon>Vertebrata</taxon>
        <taxon>Euteleostomi</taxon>
        <taxon>Actinopterygii</taxon>
        <taxon>Neopterygii</taxon>
        <taxon>Teleostei</taxon>
        <taxon>Neoteleostei</taxon>
        <taxon>Acanthomorphata</taxon>
        <taxon>Eupercaria</taxon>
        <taxon>Perciformes</taxon>
        <taxon>Cottioidei</taxon>
        <taxon>Cottales</taxon>
        <taxon>Liparidae</taxon>
        <taxon>Liparis</taxon>
    </lineage>
</organism>
<name>A0A4Z2FV73_9TELE</name>